<evidence type="ECO:0000313" key="2">
    <source>
        <dbReference type="EMBL" id="SIM91827.1"/>
    </source>
</evidence>
<evidence type="ECO:0008006" key="5">
    <source>
        <dbReference type="Google" id="ProtNLM"/>
    </source>
</evidence>
<evidence type="ECO:0000313" key="1">
    <source>
        <dbReference type="EMBL" id="SIB59899.1"/>
    </source>
</evidence>
<organism evidence="2 3">
    <name type="scientific">Mycobacteroides abscessus subsp. abscessus</name>
    <dbReference type="NCBI Taxonomy" id="1185650"/>
    <lineage>
        <taxon>Bacteria</taxon>
        <taxon>Bacillati</taxon>
        <taxon>Actinomycetota</taxon>
        <taxon>Actinomycetes</taxon>
        <taxon>Mycobacteriales</taxon>
        <taxon>Mycobacteriaceae</taxon>
        <taxon>Mycobacteroides</taxon>
        <taxon>Mycobacteroides abscessus</taxon>
    </lineage>
</organism>
<comment type="caution">
    <text evidence="2">The sequence shown here is derived from an EMBL/GenBank/DDBJ whole genome shotgun (WGS) entry which is preliminary data.</text>
</comment>
<dbReference type="EMBL" id="FSHM01000007">
    <property type="protein sequence ID" value="SIB59899.1"/>
    <property type="molecule type" value="Genomic_DNA"/>
</dbReference>
<dbReference type="GeneID" id="93378505"/>
<dbReference type="Proteomes" id="UP000185210">
    <property type="component" value="Unassembled WGS sequence"/>
</dbReference>
<sequence length="181" mass="20127">MALIEDLTALVAPPHAASRVARDWEAIDAHLGFVTPPDYREIVETYGSGKFDDFLMVLMPQDGNIHLDLGSQISGWRDALRMSLDSEKLLGVPPAVVPYPIESLTACAYTDNGDVVYWLTNESADSNKWPVVIQATRDNEWDKFDGSLLEFLVSVFGRTYVCPIFSDDFPEQDGSYFTPSA</sequence>
<reference evidence="3 4" key="1">
    <citation type="submission" date="2016-11" db="EMBL/GenBank/DDBJ databases">
        <authorList>
            <consortium name="Pathogen Informatics"/>
        </authorList>
    </citation>
    <scope>NUCLEOTIDE SEQUENCE [LARGE SCALE GENOMIC DNA]</scope>
    <source>
        <strain evidence="1 4">104</strain>
        <strain evidence="2 3">696</strain>
    </source>
</reference>
<dbReference type="Gene3D" id="3.40.1580.10">
    <property type="entry name" value="SMI1/KNR4-like"/>
    <property type="match status" value="1"/>
</dbReference>
<dbReference type="AlphaFoldDB" id="A0A1N3CPG3"/>
<accession>A0A1N3CPG3</accession>
<dbReference type="RefSeq" id="WP_012296439.1">
    <property type="nucleotide sequence ID" value="NZ_AP028617.1"/>
</dbReference>
<evidence type="ECO:0000313" key="4">
    <source>
        <dbReference type="Proteomes" id="UP000185210"/>
    </source>
</evidence>
<dbReference type="SUPFAM" id="SSF160631">
    <property type="entry name" value="SMI1/KNR4-like"/>
    <property type="match status" value="1"/>
</dbReference>
<dbReference type="Proteomes" id="UP000184831">
    <property type="component" value="Unassembled WGS sequence"/>
</dbReference>
<dbReference type="EMBL" id="FSQE01000004">
    <property type="protein sequence ID" value="SIM91827.1"/>
    <property type="molecule type" value="Genomic_DNA"/>
</dbReference>
<protein>
    <recommendedName>
        <fullName evidence="5">SMI1/KNR4 family protein</fullName>
    </recommendedName>
</protein>
<name>A0A1N3CPG3_9MYCO</name>
<evidence type="ECO:0000313" key="3">
    <source>
        <dbReference type="Proteomes" id="UP000184831"/>
    </source>
</evidence>
<dbReference type="InterPro" id="IPR037883">
    <property type="entry name" value="Knr4/Smi1-like_sf"/>
</dbReference>
<proteinExistence type="predicted"/>
<gene>
    <name evidence="1" type="ORF">SAMEA2070301_04080</name>
    <name evidence="2" type="ORF">SAMEA2152244_02624</name>
</gene>